<dbReference type="AlphaFoldDB" id="A0A165BGN0"/>
<keyword evidence="1" id="KW-0812">Transmembrane</keyword>
<dbReference type="InterPro" id="IPR045340">
    <property type="entry name" value="DUF6533"/>
</dbReference>
<feature type="transmembrane region" description="Helical" evidence="1">
    <location>
        <begin position="46"/>
        <end position="64"/>
    </location>
</feature>
<organism evidence="3 4">
    <name type="scientific">Exidia glandulosa HHB12029</name>
    <dbReference type="NCBI Taxonomy" id="1314781"/>
    <lineage>
        <taxon>Eukaryota</taxon>
        <taxon>Fungi</taxon>
        <taxon>Dikarya</taxon>
        <taxon>Basidiomycota</taxon>
        <taxon>Agaricomycotina</taxon>
        <taxon>Agaricomycetes</taxon>
        <taxon>Auriculariales</taxon>
        <taxon>Exidiaceae</taxon>
        <taxon>Exidia</taxon>
    </lineage>
</organism>
<name>A0A165BGN0_EXIGL</name>
<sequence length="218" mass="24570">MAAKIHGTYNVSLIVAPIFIYLYDWALTIDQEVELIWHHKWSITKALFLVLRYGMFPLAVADFWTATHSGLSMKLCVVFGHSTISLMHWDRCAVLRYISGYGLLVLVPAVQLVLQLRIFAMYNKSRRLLFLNAALFLIQGGFTLYGMIVHLPQREIFPVRADIVGSCYSLMPKSLGFTCIAPLTFESYMAALALAKMIQNRRSYGSALKGDGILTLLV</sequence>
<dbReference type="OrthoDB" id="3251775at2759"/>
<keyword evidence="1" id="KW-1133">Transmembrane helix</keyword>
<feature type="transmembrane region" description="Helical" evidence="1">
    <location>
        <begin position="95"/>
        <end position="116"/>
    </location>
</feature>
<gene>
    <name evidence="3" type="ORF">EXIGLDRAFT_780753</name>
</gene>
<keyword evidence="1" id="KW-0472">Membrane</keyword>
<dbReference type="Pfam" id="PF20151">
    <property type="entry name" value="DUF6533"/>
    <property type="match status" value="1"/>
</dbReference>
<evidence type="ECO:0000313" key="4">
    <source>
        <dbReference type="Proteomes" id="UP000077266"/>
    </source>
</evidence>
<dbReference type="EMBL" id="KV426465">
    <property type="protein sequence ID" value="KZV80605.1"/>
    <property type="molecule type" value="Genomic_DNA"/>
</dbReference>
<dbReference type="Proteomes" id="UP000077266">
    <property type="component" value="Unassembled WGS sequence"/>
</dbReference>
<evidence type="ECO:0000259" key="2">
    <source>
        <dbReference type="Pfam" id="PF20151"/>
    </source>
</evidence>
<proteinExistence type="predicted"/>
<dbReference type="InParanoid" id="A0A165BGN0"/>
<evidence type="ECO:0000256" key="1">
    <source>
        <dbReference type="SAM" id="Phobius"/>
    </source>
</evidence>
<feature type="domain" description="DUF6533" evidence="2">
    <location>
        <begin position="13"/>
        <end position="56"/>
    </location>
</feature>
<feature type="transmembrane region" description="Helical" evidence="1">
    <location>
        <begin position="128"/>
        <end position="148"/>
    </location>
</feature>
<accession>A0A165BGN0</accession>
<keyword evidence="4" id="KW-1185">Reference proteome</keyword>
<feature type="transmembrane region" description="Helical" evidence="1">
    <location>
        <begin position="7"/>
        <end position="26"/>
    </location>
</feature>
<protein>
    <recommendedName>
        <fullName evidence="2">DUF6533 domain-containing protein</fullName>
    </recommendedName>
</protein>
<reference evidence="3 4" key="1">
    <citation type="journal article" date="2016" name="Mol. Biol. Evol.">
        <title>Comparative Genomics of Early-Diverging Mushroom-Forming Fungi Provides Insights into the Origins of Lignocellulose Decay Capabilities.</title>
        <authorList>
            <person name="Nagy L.G."/>
            <person name="Riley R."/>
            <person name="Tritt A."/>
            <person name="Adam C."/>
            <person name="Daum C."/>
            <person name="Floudas D."/>
            <person name="Sun H."/>
            <person name="Yadav J.S."/>
            <person name="Pangilinan J."/>
            <person name="Larsson K.H."/>
            <person name="Matsuura K."/>
            <person name="Barry K."/>
            <person name="Labutti K."/>
            <person name="Kuo R."/>
            <person name="Ohm R.A."/>
            <person name="Bhattacharya S.S."/>
            <person name="Shirouzu T."/>
            <person name="Yoshinaga Y."/>
            <person name="Martin F.M."/>
            <person name="Grigoriev I.V."/>
            <person name="Hibbett D.S."/>
        </authorList>
    </citation>
    <scope>NUCLEOTIDE SEQUENCE [LARGE SCALE GENOMIC DNA]</scope>
    <source>
        <strain evidence="3 4">HHB12029</strain>
    </source>
</reference>
<evidence type="ECO:0000313" key="3">
    <source>
        <dbReference type="EMBL" id="KZV80605.1"/>
    </source>
</evidence>